<dbReference type="PANTHER" id="PTHR10916:SF0">
    <property type="entry name" value="LARGE RIBOSOMAL SUBUNIT PROTEIN UL29C"/>
    <property type="match status" value="1"/>
</dbReference>
<dbReference type="Gene3D" id="1.10.287.310">
    <property type="match status" value="1"/>
</dbReference>
<organism evidence="6 7">
    <name type="scientific">Candidatus Phytoplasma rubi</name>
    <dbReference type="NCBI Taxonomy" id="399025"/>
    <lineage>
        <taxon>Bacteria</taxon>
        <taxon>Bacillati</taxon>
        <taxon>Mycoplasmatota</taxon>
        <taxon>Mollicutes</taxon>
        <taxon>Acholeplasmatales</taxon>
        <taxon>Acholeplasmataceae</taxon>
        <taxon>Candidatus Phytoplasma</taxon>
        <taxon>16SrV (Elm yellows group)</taxon>
    </lineage>
</organism>
<comment type="similarity">
    <text evidence="1 5">Belongs to the universal ribosomal protein uL29 family.</text>
</comment>
<evidence type="ECO:0000256" key="5">
    <source>
        <dbReference type="HAMAP-Rule" id="MF_00374"/>
    </source>
</evidence>
<evidence type="ECO:0000313" key="7">
    <source>
        <dbReference type="Proteomes" id="UP001164727"/>
    </source>
</evidence>
<reference evidence="6 7" key="1">
    <citation type="journal article" date="2023" name="Microbiol. Resour. Announc.">
        <title>Complete Genome of 'Candidatus Phytoplasma rubi' RS, a Phytopathogenic Bacterium Associated with Rubus Stunt Disease.</title>
        <authorList>
            <person name="Duckeck D."/>
            <person name="Zubert C."/>
            <person name="Bohm J.W."/>
            <person name="Carminati G."/>
            <person name="Schneider B."/>
            <person name="Kube M."/>
        </authorList>
    </citation>
    <scope>NUCLEOTIDE SEQUENCE [LARGE SCALE GENOMIC DNA]</scope>
    <source>
        <strain evidence="6 7">RS</strain>
    </source>
</reference>
<name>A0ABY7BT10_9MOLU</name>
<dbReference type="PANTHER" id="PTHR10916">
    <property type="entry name" value="60S RIBOSOMAL PROTEIN L35/50S RIBOSOMAL PROTEIN L29"/>
    <property type="match status" value="1"/>
</dbReference>
<keyword evidence="3 5" id="KW-0687">Ribonucleoprotein</keyword>
<gene>
    <name evidence="5" type="primary">rpmC</name>
    <name evidence="6" type="ORF">RS022_07060</name>
</gene>
<dbReference type="NCBIfam" id="TIGR00012">
    <property type="entry name" value="L29"/>
    <property type="match status" value="1"/>
</dbReference>
<evidence type="ECO:0000256" key="2">
    <source>
        <dbReference type="ARBA" id="ARBA00022980"/>
    </source>
</evidence>
<dbReference type="RefSeq" id="WP_268849724.1">
    <property type="nucleotide sequence ID" value="NZ_CP114006.1"/>
</dbReference>
<evidence type="ECO:0000313" key="6">
    <source>
        <dbReference type="EMBL" id="WAN63535.1"/>
    </source>
</evidence>
<dbReference type="SUPFAM" id="SSF46561">
    <property type="entry name" value="Ribosomal protein L29 (L29p)"/>
    <property type="match status" value="1"/>
</dbReference>
<dbReference type="InterPro" id="IPR050063">
    <property type="entry name" value="Ribosomal_protein_uL29"/>
</dbReference>
<dbReference type="HAMAP" id="MF_00374">
    <property type="entry name" value="Ribosomal_uL29"/>
    <property type="match status" value="1"/>
</dbReference>
<dbReference type="InterPro" id="IPR001854">
    <property type="entry name" value="Ribosomal_uL29"/>
</dbReference>
<evidence type="ECO:0000256" key="1">
    <source>
        <dbReference type="ARBA" id="ARBA00009254"/>
    </source>
</evidence>
<evidence type="ECO:0000256" key="4">
    <source>
        <dbReference type="ARBA" id="ARBA00035204"/>
    </source>
</evidence>
<dbReference type="InterPro" id="IPR036049">
    <property type="entry name" value="Ribosomal_uL29_sf"/>
</dbReference>
<accession>A0ABY7BT10</accession>
<evidence type="ECO:0000256" key="3">
    <source>
        <dbReference type="ARBA" id="ARBA00023274"/>
    </source>
</evidence>
<keyword evidence="2 5" id="KW-0689">Ribosomal protein</keyword>
<dbReference type="EMBL" id="CP114006">
    <property type="protein sequence ID" value="WAN63535.1"/>
    <property type="molecule type" value="Genomic_DNA"/>
</dbReference>
<protein>
    <recommendedName>
        <fullName evidence="4 5">Large ribosomal subunit protein uL29</fullName>
    </recommendedName>
</protein>
<dbReference type="Pfam" id="PF00831">
    <property type="entry name" value="Ribosomal_L29"/>
    <property type="match status" value="1"/>
</dbReference>
<sequence length="88" mass="10430">MMIKEIRKMSDDEMNKKIINLKEELFDAKLNFNLVKLKDTSHIRKIKKNIRQIKTIIREKEMSKINNKNESLVIDNKDKILISSASNE</sequence>
<proteinExistence type="inferred from homology"/>
<dbReference type="Proteomes" id="UP001164727">
    <property type="component" value="Chromosome"/>
</dbReference>
<keyword evidence="7" id="KW-1185">Reference proteome</keyword>
<dbReference type="CDD" id="cd00427">
    <property type="entry name" value="Ribosomal_L29_HIP"/>
    <property type="match status" value="1"/>
</dbReference>